<feature type="non-terminal residue" evidence="3">
    <location>
        <position position="485"/>
    </location>
</feature>
<feature type="compositionally biased region" description="Basic and acidic residues" evidence="1">
    <location>
        <begin position="259"/>
        <end position="268"/>
    </location>
</feature>
<keyword evidence="2" id="KW-1133">Transmembrane helix</keyword>
<keyword evidence="2" id="KW-0472">Membrane</keyword>
<accession>A0A075B1P2</accession>
<protein>
    <submittedName>
        <fullName evidence="3">Uncharacterized protein</fullName>
    </submittedName>
</protein>
<dbReference type="EMBL" id="KE560540">
    <property type="protein sequence ID" value="EPZ36502.1"/>
    <property type="molecule type" value="Genomic_DNA"/>
</dbReference>
<evidence type="ECO:0000313" key="4">
    <source>
        <dbReference type="Proteomes" id="UP000030755"/>
    </source>
</evidence>
<gene>
    <name evidence="3" type="ORF">O9G_006106</name>
</gene>
<keyword evidence="4" id="KW-1185">Reference proteome</keyword>
<evidence type="ECO:0000313" key="3">
    <source>
        <dbReference type="EMBL" id="EPZ36502.1"/>
    </source>
</evidence>
<feature type="transmembrane region" description="Helical" evidence="2">
    <location>
        <begin position="89"/>
        <end position="111"/>
    </location>
</feature>
<dbReference type="AlphaFoldDB" id="A0A075B1P2"/>
<dbReference type="Proteomes" id="UP000030755">
    <property type="component" value="Unassembled WGS sequence"/>
</dbReference>
<name>A0A075B1P2_ROZAC</name>
<feature type="region of interest" description="Disordered" evidence="1">
    <location>
        <begin position="259"/>
        <end position="309"/>
    </location>
</feature>
<evidence type="ECO:0000256" key="1">
    <source>
        <dbReference type="SAM" id="MobiDB-lite"/>
    </source>
</evidence>
<feature type="compositionally biased region" description="Polar residues" evidence="1">
    <location>
        <begin position="289"/>
        <end position="305"/>
    </location>
</feature>
<organism evidence="3 4">
    <name type="scientific">Rozella allomycis (strain CSF55)</name>
    <dbReference type="NCBI Taxonomy" id="988480"/>
    <lineage>
        <taxon>Eukaryota</taxon>
        <taxon>Fungi</taxon>
        <taxon>Fungi incertae sedis</taxon>
        <taxon>Cryptomycota</taxon>
        <taxon>Cryptomycota incertae sedis</taxon>
        <taxon>Rozella</taxon>
    </lineage>
</organism>
<evidence type="ECO:0000256" key="2">
    <source>
        <dbReference type="SAM" id="Phobius"/>
    </source>
</evidence>
<keyword evidence="2" id="KW-0812">Transmembrane</keyword>
<dbReference type="HOGENOM" id="CLU_562779_0_0_1"/>
<reference evidence="3 4" key="1">
    <citation type="journal article" date="2013" name="Curr. Biol.">
        <title>Shared signatures of parasitism and phylogenomics unite Cryptomycota and microsporidia.</title>
        <authorList>
            <person name="James T.Y."/>
            <person name="Pelin A."/>
            <person name="Bonen L."/>
            <person name="Ahrendt S."/>
            <person name="Sain D."/>
            <person name="Corradi N."/>
            <person name="Stajich J.E."/>
        </authorList>
    </citation>
    <scope>NUCLEOTIDE SEQUENCE [LARGE SCALE GENOMIC DNA]</scope>
    <source>
        <strain evidence="3 4">CSF55</strain>
    </source>
</reference>
<proteinExistence type="predicted"/>
<sequence>MAQGIGYQIETFDDPSEEFYELINNGKYFETWKQRELISIISKSFVEKMLMKRRNGLIIKYDQLKSLCDLFKKICCFKVGKEWKEKQKFMFLVFGCLRGGLFLYPVLWNVFTELIKSFRSSSFWFVRFCVMENIVQLFYEKGADISDFVEFVYSLINLCTDDNAQIDTLKNVLEFSIAKIRSKENFRESLREERESFRDLNVAIKEKKESFREIKVPEEFEVAASNDLSDLLNEIDRLILNESPKTIKVADKVIVDDKSSQRKGENIKRPSSGNPKEPSNVETALIDSSRVSPSTKEPTSGNIRNEPSRVETALIDKDPLKVSKASIEDFKSNEELIDQELNVLNSSPLNIKELLNADNKDTSMAELRSETEMFFSMEQLLPEDDKENSNVQQKDFRDMNEDKLRRQIISLFNKIDKSSQIEMIKQVFSLDPSLFIKYFNQQPHQIKLSNFKNGIEKMNNYISKSTNSFRGSLSLAKMFSLVKDQ</sequence>